<comment type="caution">
    <text evidence="1">The sequence shown here is derived from an EMBL/GenBank/DDBJ whole genome shotgun (WGS) entry which is preliminary data.</text>
</comment>
<gene>
    <name evidence="1" type="ORF">FB554_2397</name>
</gene>
<dbReference type="EMBL" id="VFOK01000001">
    <property type="protein sequence ID" value="TQL34234.1"/>
    <property type="molecule type" value="Genomic_DNA"/>
</dbReference>
<reference evidence="1 2" key="1">
    <citation type="submission" date="2019-06" db="EMBL/GenBank/DDBJ databases">
        <title>Sequencing the genomes of 1000 actinobacteria strains.</title>
        <authorList>
            <person name="Klenk H.-P."/>
        </authorList>
    </citation>
    <scope>NUCLEOTIDE SEQUENCE [LARGE SCALE GENOMIC DNA]</scope>
    <source>
        <strain evidence="1 2">DSM 24617</strain>
    </source>
</reference>
<proteinExistence type="predicted"/>
<dbReference type="OrthoDB" id="9803979at2"/>
<sequence length="190" mass="20697">MENEWIQASAVEPLTGDEELAGTNATVRDFWAFAMGDLRTNNVRGYLAEFLVAKAVGATGRRVEWDAFDVLTPAGVRVEVKSAGYLQVWDQAKPSTIAFSGLMAKTWSPREGYAQTKTFNADVYVFALQTAREHDAYDPLDVSQWRFYVVPRRALEACGYASLGLRTVETLAGGAVSYADLGVAIDAASA</sequence>
<dbReference type="RefSeq" id="WP_142006351.1">
    <property type="nucleotide sequence ID" value="NZ_CAJTBP010000001.1"/>
</dbReference>
<dbReference type="Proteomes" id="UP000318336">
    <property type="component" value="Unassembled WGS sequence"/>
</dbReference>
<accession>A0A542XEH9</accession>
<organism evidence="1 2">
    <name type="scientific">Barrientosiimonas humi</name>
    <dbReference type="NCBI Taxonomy" id="999931"/>
    <lineage>
        <taxon>Bacteria</taxon>
        <taxon>Bacillati</taxon>
        <taxon>Actinomycetota</taxon>
        <taxon>Actinomycetes</taxon>
        <taxon>Micrococcales</taxon>
        <taxon>Dermacoccaceae</taxon>
        <taxon>Barrientosiimonas</taxon>
    </lineage>
</organism>
<evidence type="ECO:0000313" key="1">
    <source>
        <dbReference type="EMBL" id="TQL34234.1"/>
    </source>
</evidence>
<keyword evidence="2" id="KW-1185">Reference proteome</keyword>
<dbReference type="AlphaFoldDB" id="A0A542XEH9"/>
<protein>
    <submittedName>
        <fullName evidence="1">Uncharacterized protein</fullName>
    </submittedName>
</protein>
<name>A0A542XEH9_9MICO</name>
<evidence type="ECO:0000313" key="2">
    <source>
        <dbReference type="Proteomes" id="UP000318336"/>
    </source>
</evidence>